<organism evidence="1 3">
    <name type="scientific">Verticillium longisporum</name>
    <name type="common">Verticillium dahliae var. longisporum</name>
    <dbReference type="NCBI Taxonomy" id="100787"/>
    <lineage>
        <taxon>Eukaryota</taxon>
        <taxon>Fungi</taxon>
        <taxon>Dikarya</taxon>
        <taxon>Ascomycota</taxon>
        <taxon>Pezizomycotina</taxon>
        <taxon>Sordariomycetes</taxon>
        <taxon>Hypocreomycetidae</taxon>
        <taxon>Glomerellales</taxon>
        <taxon>Plectosphaerellaceae</taxon>
        <taxon>Verticillium</taxon>
    </lineage>
</organism>
<dbReference type="EMBL" id="CVQH01005224">
    <property type="protein sequence ID" value="CRK14004.1"/>
    <property type="molecule type" value="Genomic_DNA"/>
</dbReference>
<sequence length="168" mass="18690">MTKSVVACSRLLSHDTFMTSPPKQLICVSQDPITKGHRSTAPSNEQRSRYYVRHLVDGLGFHLKLVDAPRLSVDVVVPTLDEGPSSTRALRPRSECVHGQQERVGIGLLLQAARGRTMTWRRRTSTRSVGGLWCPPVSFDPPSMIDHSTAAPLVITCWCHRCRTVPYS</sequence>
<evidence type="ECO:0000313" key="4">
    <source>
        <dbReference type="Proteomes" id="UP000045706"/>
    </source>
</evidence>
<dbReference type="Proteomes" id="UP000045706">
    <property type="component" value="Unassembled WGS sequence"/>
</dbReference>
<evidence type="ECO:0000313" key="2">
    <source>
        <dbReference type="EMBL" id="CRK45432.1"/>
    </source>
</evidence>
<dbReference type="EMBL" id="CVQI01034828">
    <property type="protein sequence ID" value="CRK45432.1"/>
    <property type="molecule type" value="Genomic_DNA"/>
</dbReference>
<keyword evidence="3" id="KW-1185">Reference proteome</keyword>
<proteinExistence type="predicted"/>
<gene>
    <name evidence="1" type="ORF">BN1708_011008</name>
    <name evidence="2" type="ORF">BN1723_006598</name>
</gene>
<name>A0A0G4KW43_VERLO</name>
<protein>
    <submittedName>
        <fullName evidence="1">Uncharacterized protein</fullName>
    </submittedName>
</protein>
<evidence type="ECO:0000313" key="1">
    <source>
        <dbReference type="EMBL" id="CRK14004.1"/>
    </source>
</evidence>
<dbReference type="AlphaFoldDB" id="A0A0G4KW43"/>
<reference evidence="3 4" key="1">
    <citation type="submission" date="2015-05" db="EMBL/GenBank/DDBJ databases">
        <authorList>
            <person name="Fogelqvist Johan"/>
        </authorList>
    </citation>
    <scope>NUCLEOTIDE SEQUENCE [LARGE SCALE GENOMIC DNA]</scope>
    <source>
        <strain evidence="1">VL1</strain>
        <strain evidence="2">VL2</strain>
    </source>
</reference>
<evidence type="ECO:0000313" key="3">
    <source>
        <dbReference type="Proteomes" id="UP000044602"/>
    </source>
</evidence>
<accession>A0A0G4KW43</accession>
<dbReference type="Proteomes" id="UP000044602">
    <property type="component" value="Unassembled WGS sequence"/>
</dbReference>